<sequence>MVPELVMQSAESWPLGEGLNLTLSYLASYNRDYYLAFYFAEIDPLAHNQTRVFDLVLTQGPSEVSYPNISVVSLAGGMYVAIELVGTNVTFNSSSGSIQLIPDADSQLGPNFNALEIFVLMPPAPNLTFVSDGSIGGEKLDSLLQPELGDPCAHTPYDWITCTHDTIPRVEAL</sequence>
<dbReference type="EMBL" id="OZ020107">
    <property type="protein sequence ID" value="CAK9258957.1"/>
    <property type="molecule type" value="Genomic_DNA"/>
</dbReference>
<feature type="domain" description="Malectin-like" evidence="2">
    <location>
        <begin position="2"/>
        <end position="118"/>
    </location>
</feature>
<dbReference type="Proteomes" id="UP001497444">
    <property type="component" value="Chromosome 12"/>
</dbReference>
<evidence type="ECO:0000313" key="4">
    <source>
        <dbReference type="Proteomes" id="UP001497444"/>
    </source>
</evidence>
<organism evidence="3 4">
    <name type="scientific">Sphagnum jensenii</name>
    <dbReference type="NCBI Taxonomy" id="128206"/>
    <lineage>
        <taxon>Eukaryota</taxon>
        <taxon>Viridiplantae</taxon>
        <taxon>Streptophyta</taxon>
        <taxon>Embryophyta</taxon>
        <taxon>Bryophyta</taxon>
        <taxon>Sphagnophytina</taxon>
        <taxon>Sphagnopsida</taxon>
        <taxon>Sphagnales</taxon>
        <taxon>Sphagnaceae</taxon>
        <taxon>Sphagnum</taxon>
    </lineage>
</organism>
<dbReference type="InterPro" id="IPR024788">
    <property type="entry name" value="Malectin-like_Carb-bd_dom"/>
</dbReference>
<dbReference type="PANTHER" id="PTHR45631:SF3">
    <property type="entry name" value="OS05G0393100 PROTEIN"/>
    <property type="match status" value="1"/>
</dbReference>
<evidence type="ECO:0000256" key="1">
    <source>
        <dbReference type="ARBA" id="ARBA00004167"/>
    </source>
</evidence>
<gene>
    <name evidence="3" type="ORF">CSSPJE1EN1_LOCUS4435</name>
</gene>
<protein>
    <recommendedName>
        <fullName evidence="2">Malectin-like domain-containing protein</fullName>
    </recommendedName>
</protein>
<keyword evidence="4" id="KW-1185">Reference proteome</keyword>
<reference evidence="3" key="1">
    <citation type="submission" date="2024-02" db="EMBL/GenBank/DDBJ databases">
        <authorList>
            <consortium name="ELIXIR-Norway"/>
            <consortium name="Elixir Norway"/>
        </authorList>
    </citation>
    <scope>NUCLEOTIDE SEQUENCE</scope>
</reference>
<name>A0ABP0W048_9BRYO</name>
<dbReference type="Pfam" id="PF12819">
    <property type="entry name" value="Malectin_like"/>
    <property type="match status" value="1"/>
</dbReference>
<dbReference type="PANTHER" id="PTHR45631">
    <property type="entry name" value="OS07G0107800 PROTEIN-RELATED"/>
    <property type="match status" value="1"/>
</dbReference>
<accession>A0ABP0W048</accession>
<evidence type="ECO:0000313" key="3">
    <source>
        <dbReference type="EMBL" id="CAK9258957.1"/>
    </source>
</evidence>
<evidence type="ECO:0000259" key="2">
    <source>
        <dbReference type="Pfam" id="PF12819"/>
    </source>
</evidence>
<proteinExistence type="predicted"/>
<comment type="subcellular location">
    <subcellularLocation>
        <location evidence="1">Membrane</location>
        <topology evidence="1">Single-pass membrane protein</topology>
    </subcellularLocation>
</comment>